<reference evidence="12" key="2">
    <citation type="submission" date="2025-05" db="UniProtKB">
        <authorList>
            <consortium name="EnsemblMetazoa"/>
        </authorList>
    </citation>
    <scope>IDENTIFICATION</scope>
    <source>
        <strain evidence="12">Foshan</strain>
    </source>
</reference>
<feature type="domain" description="Snurportin-1 m3G cap-binding" evidence="11">
    <location>
        <begin position="88"/>
        <end position="264"/>
    </location>
</feature>
<comment type="similarity">
    <text evidence="4">Belongs to the snurportin family.</text>
</comment>
<evidence type="ECO:0000256" key="6">
    <source>
        <dbReference type="ARBA" id="ARBA00022448"/>
    </source>
</evidence>
<keyword evidence="9" id="KW-0539">Nucleus</keyword>
<dbReference type="PANTHER" id="PTHR13403:SF6">
    <property type="entry name" value="SNURPORTIN-1"/>
    <property type="match status" value="1"/>
</dbReference>
<dbReference type="Proteomes" id="UP000069940">
    <property type="component" value="Unassembled WGS sequence"/>
</dbReference>
<accession>A0ABM1YF81</accession>
<feature type="compositionally biased region" description="Basic and acidic residues" evidence="10">
    <location>
        <begin position="320"/>
        <end position="339"/>
    </location>
</feature>
<evidence type="ECO:0000256" key="5">
    <source>
        <dbReference type="ARBA" id="ARBA00016034"/>
    </source>
</evidence>
<evidence type="ECO:0000256" key="7">
    <source>
        <dbReference type="ARBA" id="ARBA00022490"/>
    </source>
</evidence>
<evidence type="ECO:0000256" key="4">
    <source>
        <dbReference type="ARBA" id="ARBA00007540"/>
    </source>
</evidence>
<dbReference type="Pfam" id="PF21974">
    <property type="entry name" value="SPN1_m3Gcap_bd"/>
    <property type="match status" value="1"/>
</dbReference>
<evidence type="ECO:0000256" key="1">
    <source>
        <dbReference type="ARBA" id="ARBA00003975"/>
    </source>
</evidence>
<evidence type="ECO:0000256" key="9">
    <source>
        <dbReference type="ARBA" id="ARBA00023242"/>
    </source>
</evidence>
<dbReference type="RefSeq" id="XP_062705200.1">
    <property type="nucleotide sequence ID" value="XM_062849216.1"/>
</dbReference>
<dbReference type="InterPro" id="IPR047857">
    <property type="entry name" value="Snurportin1_C"/>
</dbReference>
<evidence type="ECO:0000313" key="13">
    <source>
        <dbReference type="Proteomes" id="UP000069940"/>
    </source>
</evidence>
<evidence type="ECO:0000256" key="10">
    <source>
        <dbReference type="SAM" id="MobiDB-lite"/>
    </source>
</evidence>
<evidence type="ECO:0000256" key="3">
    <source>
        <dbReference type="ARBA" id="ARBA00004496"/>
    </source>
</evidence>
<keyword evidence="8" id="KW-0694">RNA-binding</keyword>
<evidence type="ECO:0000256" key="8">
    <source>
        <dbReference type="ARBA" id="ARBA00022884"/>
    </source>
</evidence>
<dbReference type="PANTHER" id="PTHR13403">
    <property type="entry name" value="SNURPORTIN1 RNUT1 PROTEIN RNA, U TRANSPORTER 1"/>
    <property type="match status" value="1"/>
</dbReference>
<feature type="region of interest" description="Disordered" evidence="10">
    <location>
        <begin position="310"/>
        <end position="339"/>
    </location>
</feature>
<dbReference type="GeneID" id="134287422"/>
<dbReference type="SUPFAM" id="SSF56091">
    <property type="entry name" value="DNA ligase/mRNA capping enzyme, catalytic domain"/>
    <property type="match status" value="1"/>
</dbReference>
<evidence type="ECO:0000256" key="2">
    <source>
        <dbReference type="ARBA" id="ARBA00004123"/>
    </source>
</evidence>
<protein>
    <recommendedName>
        <fullName evidence="5">Snurportin-1</fullName>
    </recommendedName>
</protein>
<evidence type="ECO:0000259" key="11">
    <source>
        <dbReference type="Pfam" id="PF21974"/>
    </source>
</evidence>
<keyword evidence="7" id="KW-0963">Cytoplasm</keyword>
<evidence type="ECO:0000313" key="12">
    <source>
        <dbReference type="EnsemblMetazoa" id="AALFPA23_008629.P11688"/>
    </source>
</evidence>
<proteinExistence type="inferred from homology"/>
<keyword evidence="6" id="KW-0813">Transport</keyword>
<organism evidence="12 13">
    <name type="scientific">Aedes albopictus</name>
    <name type="common">Asian tiger mosquito</name>
    <name type="synonym">Stegomyia albopicta</name>
    <dbReference type="NCBI Taxonomy" id="7160"/>
    <lineage>
        <taxon>Eukaryota</taxon>
        <taxon>Metazoa</taxon>
        <taxon>Ecdysozoa</taxon>
        <taxon>Arthropoda</taxon>
        <taxon>Hexapoda</taxon>
        <taxon>Insecta</taxon>
        <taxon>Pterygota</taxon>
        <taxon>Neoptera</taxon>
        <taxon>Endopterygota</taxon>
        <taxon>Diptera</taxon>
        <taxon>Nematocera</taxon>
        <taxon>Culicoidea</taxon>
        <taxon>Culicidae</taxon>
        <taxon>Culicinae</taxon>
        <taxon>Aedini</taxon>
        <taxon>Aedes</taxon>
        <taxon>Stegomyia</taxon>
    </lineage>
</organism>
<dbReference type="InterPro" id="IPR017336">
    <property type="entry name" value="Snurportin-1"/>
</dbReference>
<reference evidence="13" key="1">
    <citation type="journal article" date="2015" name="Proc. Natl. Acad. Sci. U.S.A.">
        <title>Genome sequence of the Asian Tiger mosquito, Aedes albopictus, reveals insights into its biology, genetics, and evolution.</title>
        <authorList>
            <person name="Chen X.G."/>
            <person name="Jiang X."/>
            <person name="Gu J."/>
            <person name="Xu M."/>
            <person name="Wu Y."/>
            <person name="Deng Y."/>
            <person name="Zhang C."/>
            <person name="Bonizzoni M."/>
            <person name="Dermauw W."/>
            <person name="Vontas J."/>
            <person name="Armbruster P."/>
            <person name="Huang X."/>
            <person name="Yang Y."/>
            <person name="Zhang H."/>
            <person name="He W."/>
            <person name="Peng H."/>
            <person name="Liu Y."/>
            <person name="Wu K."/>
            <person name="Chen J."/>
            <person name="Lirakis M."/>
            <person name="Topalis P."/>
            <person name="Van Leeuwen T."/>
            <person name="Hall A.B."/>
            <person name="Jiang X."/>
            <person name="Thorpe C."/>
            <person name="Mueller R.L."/>
            <person name="Sun C."/>
            <person name="Waterhouse R.M."/>
            <person name="Yan G."/>
            <person name="Tu Z.J."/>
            <person name="Fang X."/>
            <person name="James A.A."/>
        </authorList>
    </citation>
    <scope>NUCLEOTIDE SEQUENCE [LARGE SCALE GENOMIC DNA]</scope>
    <source>
        <strain evidence="13">Foshan</strain>
    </source>
</reference>
<name>A0ABM1YF81_AEDAL</name>
<keyword evidence="13" id="KW-1185">Reference proteome</keyword>
<dbReference type="CDD" id="cd09232">
    <property type="entry name" value="Snurportin-1_C"/>
    <property type="match status" value="1"/>
</dbReference>
<sequence length="372" mass="44070">MTDSDDSASRFSDLYKNKSRGREQHQSERRRTLLEEQKRLRQTEVDSSRPGLLELIEAEGTDSECSSDYPTQRYRRKVWFSKLYRDKVQLSEWMYEKPDDLDSWFLVPCPVGIRCLLVLRKGYAVAYGKTGRSITRFATRLGKRHCVTVLDCFLTKKRIFYALDMLVYKEMDLVQCECEFRFQWLRSKVEEENMQERFCTGTTPENRWQLELLPVFDFKTRDQVEEGLSRYPMFNDTGLDGFLFYHKESNYIYGRTPLVTWLFPFMVPDVLGSEWGHVMHHKYLQQKPNGYQEQGYRAYMDEFDAKLQNKQSQRTSGRVSHMEEGEDEVRQGGDVASWEKMDAVPVGGDDGYADEDWQRKELDEIRRLEMEG</sequence>
<comment type="subcellular location">
    <subcellularLocation>
        <location evidence="3">Cytoplasm</location>
    </subcellularLocation>
    <subcellularLocation>
        <location evidence="2">Nucleus</location>
    </subcellularLocation>
</comment>
<dbReference type="EnsemblMetazoa" id="AALFPA23_008629.R11688">
    <property type="protein sequence ID" value="AALFPA23_008629.P11688"/>
    <property type="gene ID" value="AALFPA23_008629"/>
</dbReference>
<comment type="function">
    <text evidence="1">Functions as an U snRNP-specific nuclear import adapter. Involved in the trimethylguanosine (m3G)-cap-dependent nuclear import of U snRNPs. Binds specifically to the terminal m3G-cap U snRNAs.</text>
</comment>
<feature type="region of interest" description="Disordered" evidence="10">
    <location>
        <begin position="1"/>
        <end position="46"/>
    </location>
</feature>
<dbReference type="Gene3D" id="3.30.470.30">
    <property type="entry name" value="DNA ligase/mRNA capping enzyme"/>
    <property type="match status" value="1"/>
</dbReference>
<feature type="compositionally biased region" description="Basic and acidic residues" evidence="10">
    <location>
        <begin position="13"/>
        <end position="46"/>
    </location>
</feature>